<sequence>MKLSHAMMLRKYNNKGEYTPFPGLTVVASVQSADMCLWSEVNRLITECTLLDLCYAPLSNTSYHMTALNLFTERAIGSEKWKDFIISNTLFFKAIQTAFECNAFCPEVRIDSLKVSRTIKLVVSVPSVQKKAIDDIAKRFELKRKIPHPFHITLAYRFKTIDKKIEHEIEHQLNKSLEHFLIGRTVLLNPPELCFFNDMSAFIPWDASSFPFKPSLQ</sequence>
<dbReference type="OrthoDB" id="5649953at2"/>
<evidence type="ECO:0000259" key="1">
    <source>
        <dbReference type="Pfam" id="PF08975"/>
    </source>
</evidence>
<evidence type="ECO:0000313" key="3">
    <source>
        <dbReference type="EMBL" id="STY17468.1"/>
    </source>
</evidence>
<dbReference type="EMBL" id="LNYR01000012">
    <property type="protein sequence ID" value="KTD51286.1"/>
    <property type="molecule type" value="Genomic_DNA"/>
</dbReference>
<organism evidence="3 5">
    <name type="scientific">Legionella quateirensis</name>
    <dbReference type="NCBI Taxonomy" id="45072"/>
    <lineage>
        <taxon>Bacteria</taxon>
        <taxon>Pseudomonadati</taxon>
        <taxon>Pseudomonadota</taxon>
        <taxon>Gammaproteobacteria</taxon>
        <taxon>Legionellales</taxon>
        <taxon>Legionellaceae</taxon>
        <taxon>Legionella</taxon>
    </lineage>
</organism>
<dbReference type="InterPro" id="IPR015069">
    <property type="entry name" value="2H-PEstase_DUF1868"/>
</dbReference>
<dbReference type="SUPFAM" id="SSF55144">
    <property type="entry name" value="LigT-like"/>
    <property type="match status" value="1"/>
</dbReference>
<dbReference type="AlphaFoldDB" id="A0A378KVT5"/>
<dbReference type="RefSeq" id="WP_058473670.1">
    <property type="nucleotide sequence ID" value="NZ_CAAAIL010000003.1"/>
</dbReference>
<gene>
    <name evidence="2" type="ORF">Lqua_1513</name>
    <name evidence="3" type="ORF">NCTC12376_01270</name>
</gene>
<dbReference type="Pfam" id="PF08975">
    <property type="entry name" value="2H-phosphodiest"/>
    <property type="match status" value="1"/>
</dbReference>
<evidence type="ECO:0000313" key="4">
    <source>
        <dbReference type="Proteomes" id="UP000054639"/>
    </source>
</evidence>
<dbReference type="Proteomes" id="UP000254230">
    <property type="component" value="Unassembled WGS sequence"/>
</dbReference>
<keyword evidence="4" id="KW-1185">Reference proteome</keyword>
<dbReference type="Gene3D" id="3.90.1140.10">
    <property type="entry name" value="Cyclic phosphodiesterase"/>
    <property type="match status" value="1"/>
</dbReference>
<reference evidence="3 5" key="2">
    <citation type="submission" date="2018-06" db="EMBL/GenBank/DDBJ databases">
        <authorList>
            <consortium name="Pathogen Informatics"/>
            <person name="Doyle S."/>
        </authorList>
    </citation>
    <scope>NUCLEOTIDE SEQUENCE [LARGE SCALE GENOMIC DNA]</scope>
    <source>
        <strain evidence="3 5">NCTC12376</strain>
    </source>
</reference>
<protein>
    <submittedName>
        <fullName evidence="3">Uncharacterized protein conserved in bacteria</fullName>
    </submittedName>
</protein>
<evidence type="ECO:0000313" key="5">
    <source>
        <dbReference type="Proteomes" id="UP000254230"/>
    </source>
</evidence>
<accession>A0A378KVT5</accession>
<feature type="domain" description="DUF1868" evidence="1">
    <location>
        <begin position="11"/>
        <end position="85"/>
    </location>
</feature>
<dbReference type="EMBL" id="UGOW01000001">
    <property type="protein sequence ID" value="STY17468.1"/>
    <property type="molecule type" value="Genomic_DNA"/>
</dbReference>
<name>A0A378KVT5_9GAMM</name>
<evidence type="ECO:0000313" key="2">
    <source>
        <dbReference type="EMBL" id="KTD51286.1"/>
    </source>
</evidence>
<proteinExistence type="predicted"/>
<reference evidence="2 4" key="1">
    <citation type="submission" date="2015-11" db="EMBL/GenBank/DDBJ databases">
        <title>Genomic analysis of 38 Legionella species identifies large and diverse effector repertoires.</title>
        <authorList>
            <person name="Burstein D."/>
            <person name="Amaro F."/>
            <person name="Zusman T."/>
            <person name="Lifshitz Z."/>
            <person name="Cohen O."/>
            <person name="Gilbert J.A."/>
            <person name="Pupko T."/>
            <person name="Shuman H.A."/>
            <person name="Segal G."/>
        </authorList>
    </citation>
    <scope>NUCLEOTIDE SEQUENCE [LARGE SCALE GENOMIC DNA]</scope>
    <source>
        <strain evidence="2 4">ATCC 49507</strain>
    </source>
</reference>
<dbReference type="InterPro" id="IPR009097">
    <property type="entry name" value="Cyclic_Pdiesterase"/>
</dbReference>
<dbReference type="Proteomes" id="UP000054639">
    <property type="component" value="Unassembled WGS sequence"/>
</dbReference>